<dbReference type="InterPro" id="IPR029068">
    <property type="entry name" value="Glyas_Bleomycin-R_OHBP_Dase"/>
</dbReference>
<dbReference type="EMBL" id="LYBW01000060">
    <property type="protein sequence ID" value="ODR90042.1"/>
    <property type="molecule type" value="Genomic_DNA"/>
</dbReference>
<evidence type="ECO:0000313" key="2">
    <source>
        <dbReference type="EMBL" id="ODR90042.1"/>
    </source>
</evidence>
<dbReference type="Gene3D" id="3.10.180.10">
    <property type="entry name" value="2,3-Dihydroxybiphenyl 1,2-Dioxygenase, domain 1"/>
    <property type="match status" value="1"/>
</dbReference>
<dbReference type="OrthoDB" id="9807407at2"/>
<dbReference type="STRING" id="1752398.A8M32_17915"/>
<accession>A0A1E3V8S9</accession>
<dbReference type="PROSITE" id="PS51819">
    <property type="entry name" value="VOC"/>
    <property type="match status" value="1"/>
</dbReference>
<dbReference type="Proteomes" id="UP000094342">
    <property type="component" value="Unassembled WGS sequence"/>
</dbReference>
<comment type="caution">
    <text evidence="2">The sequence shown here is derived from an EMBL/GenBank/DDBJ whole genome shotgun (WGS) entry which is preliminary data.</text>
</comment>
<protein>
    <submittedName>
        <fullName evidence="2">Glyoxalase</fullName>
    </submittedName>
</protein>
<gene>
    <name evidence="2" type="ORF">A8M32_17915</name>
</gene>
<proteinExistence type="predicted"/>
<feature type="domain" description="VOC" evidence="1">
    <location>
        <begin position="1"/>
        <end position="123"/>
    </location>
</feature>
<name>A0A1E3V8S9_9HYPH</name>
<reference evidence="3" key="1">
    <citation type="submission" date="2016-05" db="EMBL/GenBank/DDBJ databases">
        <authorList>
            <person name="Li Y."/>
        </authorList>
    </citation>
    <scope>NUCLEOTIDE SEQUENCE [LARGE SCALE GENOMIC DNA]</scope>
    <source>
        <strain evidence="3">YIC4027</strain>
    </source>
</reference>
<dbReference type="InterPro" id="IPR037523">
    <property type="entry name" value="VOC_core"/>
</dbReference>
<dbReference type="InterPro" id="IPR004360">
    <property type="entry name" value="Glyas_Fos-R_dOase_dom"/>
</dbReference>
<dbReference type="Pfam" id="PF00903">
    <property type="entry name" value="Glyoxalase"/>
    <property type="match status" value="1"/>
</dbReference>
<dbReference type="AlphaFoldDB" id="A0A1E3V8S9"/>
<dbReference type="RefSeq" id="WP_069459742.1">
    <property type="nucleotide sequence ID" value="NZ_LYBW01000060.1"/>
</dbReference>
<dbReference type="SUPFAM" id="SSF54593">
    <property type="entry name" value="Glyoxalase/Bleomycin resistance protein/Dihydroxybiphenyl dioxygenase"/>
    <property type="match status" value="1"/>
</dbReference>
<dbReference type="PANTHER" id="PTHR35006:SF2">
    <property type="entry name" value="GLYOXALASE FAMILY PROTEIN (AFU_ORTHOLOGUE AFUA_5G14830)"/>
    <property type="match status" value="1"/>
</dbReference>
<organism evidence="2 3">
    <name type="scientific">Sinorhizobium alkalisoli</name>
    <dbReference type="NCBI Taxonomy" id="1752398"/>
    <lineage>
        <taxon>Bacteria</taxon>
        <taxon>Pseudomonadati</taxon>
        <taxon>Pseudomonadota</taxon>
        <taxon>Alphaproteobacteria</taxon>
        <taxon>Hyphomicrobiales</taxon>
        <taxon>Rhizobiaceae</taxon>
        <taxon>Sinorhizobium/Ensifer group</taxon>
        <taxon>Sinorhizobium</taxon>
    </lineage>
</organism>
<keyword evidence="3" id="KW-1185">Reference proteome</keyword>
<dbReference type="CDD" id="cd07262">
    <property type="entry name" value="VOC_like"/>
    <property type="match status" value="1"/>
</dbReference>
<evidence type="ECO:0000313" key="3">
    <source>
        <dbReference type="Proteomes" id="UP000094342"/>
    </source>
</evidence>
<dbReference type="PANTHER" id="PTHR35006">
    <property type="entry name" value="GLYOXALASE FAMILY PROTEIN (AFU_ORTHOLOGUE AFUA_5G14830)"/>
    <property type="match status" value="1"/>
</dbReference>
<evidence type="ECO:0000259" key="1">
    <source>
        <dbReference type="PROSITE" id="PS51819"/>
    </source>
</evidence>
<sequence length="126" mass="13635">MLDHITISVADVARSSMFYEKALEPLGIKRLVEYGGTDDEPDHFGFGSDGPFLFIGQGEANNGYLHIALKAPDREAVDAFYKAALAAGGKDNGPPGIRAQYHPGYYAAFVITPDGCNLEAVHLTRY</sequence>